<dbReference type="InterPro" id="IPR027417">
    <property type="entry name" value="P-loop_NTPase"/>
</dbReference>
<evidence type="ECO:0000313" key="2">
    <source>
        <dbReference type="EMBL" id="ADD43265.1"/>
    </source>
</evidence>
<dbReference type="Proteomes" id="UP000000844">
    <property type="component" value="Chromosome"/>
</dbReference>
<dbReference type="AlphaFoldDB" id="D3PWP3"/>
<dbReference type="eggNOG" id="COG5635">
    <property type="taxonomic scope" value="Bacteria"/>
</dbReference>
<gene>
    <name evidence="2" type="ordered locus">Snas_3605</name>
</gene>
<dbReference type="Pfam" id="PF05729">
    <property type="entry name" value="NACHT"/>
    <property type="match status" value="1"/>
</dbReference>
<dbReference type="InterPro" id="IPR003593">
    <property type="entry name" value="AAA+_ATPase"/>
</dbReference>
<dbReference type="SMART" id="SM00382">
    <property type="entry name" value="AAA"/>
    <property type="match status" value="1"/>
</dbReference>
<dbReference type="SUPFAM" id="SSF52540">
    <property type="entry name" value="P-loop containing nucleoside triphosphate hydrolases"/>
    <property type="match status" value="1"/>
</dbReference>
<feature type="domain" description="AAA+ ATPase" evidence="1">
    <location>
        <begin position="251"/>
        <end position="401"/>
    </location>
</feature>
<accession>D3PWP3</accession>
<organism evidence="2 3">
    <name type="scientific">Stackebrandtia nassauensis (strain DSM 44728 / CIP 108903 / NRRL B-16338 / NBRC 102104 / LLR-40K-21)</name>
    <dbReference type="NCBI Taxonomy" id="446470"/>
    <lineage>
        <taxon>Bacteria</taxon>
        <taxon>Bacillati</taxon>
        <taxon>Actinomycetota</taxon>
        <taxon>Actinomycetes</taxon>
        <taxon>Glycomycetales</taxon>
        <taxon>Glycomycetaceae</taxon>
        <taxon>Stackebrandtia</taxon>
    </lineage>
</organism>
<name>D3PWP3_STANL</name>
<dbReference type="PANTHER" id="PTHR46844:SF1">
    <property type="entry name" value="SLR5058 PROTEIN"/>
    <property type="match status" value="1"/>
</dbReference>
<keyword evidence="3" id="KW-1185">Reference proteome</keyword>
<dbReference type="KEGG" id="sna:Snas_3605"/>
<sequence length="1225" mass="135378">MVLAGLAGWVINKAGDSSTRWMGGKARKLLSLADLSLAERALAVAVRNGVREATQYVYSGDADRAEHVADSLFQVRDEAALPLVDGGEVDELPVAVRDWIAEALFPPRDDDRPNAETIAQAAGHELLSPLVAAIVHHIRYEAIRGGKVLDAFWLEHCLTVPSVRKHFGPAKNVQVNAAEMEIVEIVRAQRDVADRLPHDVVEDDFSPRLSEVFVPRTLRRVAHKPASNSRSSEMDSGVEVRTLESLVDDVNGRHILIIGEPGTGKSSAAQHIVRSAAMRWLSPAPHPNLRPSPPLRIHAAKLALDEPFGRLLAKEAQRVALPVEPVDERWFTARVAGARWLIVVDGLDEVTDRDDRDRVLRQLQRVSAQAGAHRLVILTRNLPERELQPLAHERVHRYSLGRFSRDQLEHFARHWFNHYHPQSADTLCRSFIELTQQPHLADVVRVPLFASVAAALHAAKPDRQLPTNRLQLVGQFVDDVQRPPRHCRDQDHVITVPARLASHLKRDEVPLLLQHIGVRYLDGADSLMQIAEERLLDNIAGAEVLPRGWKTDLRHLLLRTGLFTVAGTDVAFIHRAFAEYLAAQAHSAALAGGVQKLSFWIDMAKDPRTQNLSVYVLSLYLQREPSKQVKLIRQLMRQQQDSIFTQPARPGLAAAARMALMGTIIDEDIRKAVIRRLVDEAVSAPRGDWADVVFDLIAEFGPHPEVIQQITQLANNTSIPVSRRAQAAECYGWVVNRPEGLAMVETLCVDATRGAALRVADALDALSGEHHPAATQLLTNLATSTVAPLTSRVDAARRLAIRGLTKEAARVCEAIMQEPFDNSNIYGWVAELWLALEGESATTRIVELVDSENVTHWVRADVCRELARQGSVASALEIAVKILESPESQGHDDMITEMVEALTQADSKCCESLIDTVLAQKYRNFDDTAWTVLQGFRSADGLAKVPIAIEKAAIGIITHPDARAFKIRFAAREWLQACGQDACTQLLEIAAQQQQHTSTIKSEIAAAVTEQDPGMAVQLARAVLADETADLEDIASAVSAWLTTDSSRAPDILNCLSDSHHKHISVRVQVAQCFIDYQATASAKPLFESVLTDPLASLEHKTKILKLWGKATNDEGVRWSLTLILDDDSLTAEEAEEVIDTLNETGYNHLTTPVWQRILIDPDANVPIRLNAADYLRESAPDAAIATLKSAITTAPPTYETERLKRLLKWITNLPTRKTSPTTIE</sequence>
<proteinExistence type="predicted"/>
<reference evidence="2 3" key="1">
    <citation type="journal article" date="2009" name="Stand. Genomic Sci.">
        <title>Complete genome sequence of Stackebrandtia nassauensis type strain (LLR-40K-21).</title>
        <authorList>
            <person name="Munk C."/>
            <person name="Lapidus A."/>
            <person name="Copeland A."/>
            <person name="Jando M."/>
            <person name="Mayilraj S."/>
            <person name="Glavina Del Rio T."/>
            <person name="Nolan M."/>
            <person name="Chen F."/>
            <person name="Lucas S."/>
            <person name="Tice H."/>
            <person name="Cheng J.F."/>
            <person name="Han C."/>
            <person name="Detter J.C."/>
            <person name="Bruce D."/>
            <person name="Goodwin L."/>
            <person name="Chain P."/>
            <person name="Pitluck S."/>
            <person name="Goker M."/>
            <person name="Ovchinikova G."/>
            <person name="Pati A."/>
            <person name="Ivanova N."/>
            <person name="Mavromatis K."/>
            <person name="Chen A."/>
            <person name="Palaniappan K."/>
            <person name="Land M."/>
            <person name="Hauser L."/>
            <person name="Chang Y.J."/>
            <person name="Jeffries C.D."/>
            <person name="Bristow J."/>
            <person name="Eisen J.A."/>
            <person name="Markowitz V."/>
            <person name="Hugenholtz P."/>
            <person name="Kyrpides N.C."/>
            <person name="Klenk H.P."/>
        </authorList>
    </citation>
    <scope>NUCLEOTIDE SEQUENCE [LARGE SCALE GENOMIC DNA]</scope>
    <source>
        <strain evidence="3">DSM 44728 / CIP 108903 / NRRL B-16338 / NBRC 102104 / LLR-40K-21</strain>
    </source>
</reference>
<dbReference type="EMBL" id="CP001778">
    <property type="protein sequence ID" value="ADD43265.1"/>
    <property type="molecule type" value="Genomic_DNA"/>
</dbReference>
<protein>
    <submittedName>
        <fullName evidence="2">NTPase (NACHT family)-like protein</fullName>
    </submittedName>
</protein>
<dbReference type="STRING" id="446470.Snas_3605"/>
<evidence type="ECO:0000313" key="3">
    <source>
        <dbReference type="Proteomes" id="UP000000844"/>
    </source>
</evidence>
<dbReference type="PANTHER" id="PTHR46844">
    <property type="entry name" value="SLR5058 PROTEIN"/>
    <property type="match status" value="1"/>
</dbReference>
<dbReference type="HOGENOM" id="CLU_268211_0_0_11"/>
<evidence type="ECO:0000259" key="1">
    <source>
        <dbReference type="SMART" id="SM00382"/>
    </source>
</evidence>
<dbReference type="InterPro" id="IPR007111">
    <property type="entry name" value="NACHT_NTPase"/>
</dbReference>
<dbReference type="Gene3D" id="3.40.50.300">
    <property type="entry name" value="P-loop containing nucleotide triphosphate hydrolases"/>
    <property type="match status" value="1"/>
</dbReference>